<feature type="region of interest" description="Disordered" evidence="6">
    <location>
        <begin position="442"/>
        <end position="471"/>
    </location>
</feature>
<evidence type="ECO:0000256" key="3">
    <source>
        <dbReference type="ARBA" id="ARBA00022692"/>
    </source>
</evidence>
<feature type="transmembrane region" description="Helical" evidence="7">
    <location>
        <begin position="414"/>
        <end position="433"/>
    </location>
</feature>
<dbReference type="Gene3D" id="1.20.1250.20">
    <property type="entry name" value="MFS general substrate transporter like domains"/>
    <property type="match status" value="1"/>
</dbReference>
<sequence length="471" mass="51857">MASSKFELFCAVLLGLGQMCIMIGIDTQTFVVEAVIHSVHRRNPTLVNMYAGYYGEAILWGSFMLSCIIAPALVSMITAKWALFLSSICCTLYLAAFQYLNNYILYTTFVILGFGLALYYVAGGIYLACHSTKRNIEKNTCISWSLMSSSAMLGSIALFVVAAYHQESKEPKEEGRRAPRQRVFSENEIRCMYGIFAVIAGVSNVIFACLPKKPVENCIEDENETSFRGGVRLMLEAFTDRRVIMLIPLSLYSGLLTLFWTSVYPTSLLFTRTLDTHIYLHGFYSLTVGSGEVLLGCFVAGMSKKIRNFGLTPSMCLGTVLSIAALTAALATVPKTATYEISSERALFVQPSLSTTIITAFLLGAADSCIQNSRTVVLCVAAKPGQRLHAFAISRLYQGLSASALMFLSPYMSIYVYFVLLGSFLLISLIGFLKAIKQPKQPSEESANSAPDVLPEKQNYDGDNFKNELDH</sequence>
<organism evidence="8 9">
    <name type="scientific">Necator americanus</name>
    <name type="common">Human hookworm</name>
    <dbReference type="NCBI Taxonomy" id="51031"/>
    <lineage>
        <taxon>Eukaryota</taxon>
        <taxon>Metazoa</taxon>
        <taxon>Ecdysozoa</taxon>
        <taxon>Nematoda</taxon>
        <taxon>Chromadorea</taxon>
        <taxon>Rhabditida</taxon>
        <taxon>Rhabditina</taxon>
        <taxon>Rhabditomorpha</taxon>
        <taxon>Strongyloidea</taxon>
        <taxon>Ancylostomatidae</taxon>
        <taxon>Bunostominae</taxon>
        <taxon>Necator</taxon>
    </lineage>
</organism>
<dbReference type="EMBL" id="JAVFWL010000004">
    <property type="protein sequence ID" value="KAK6752393.1"/>
    <property type="molecule type" value="Genomic_DNA"/>
</dbReference>
<dbReference type="PANTHER" id="PTHR23294">
    <property type="entry name" value="ET TRANSLATION PRODUCT-RELATED"/>
    <property type="match status" value="1"/>
</dbReference>
<comment type="caution">
    <text evidence="8">The sequence shown here is derived from an EMBL/GenBank/DDBJ whole genome shotgun (WGS) entry which is preliminary data.</text>
</comment>
<evidence type="ECO:0000256" key="1">
    <source>
        <dbReference type="ARBA" id="ARBA00004141"/>
    </source>
</evidence>
<dbReference type="Pfam" id="PF05978">
    <property type="entry name" value="UNC-93"/>
    <property type="match status" value="1"/>
</dbReference>
<dbReference type="InterPro" id="IPR051617">
    <property type="entry name" value="UNC-93-like_regulator"/>
</dbReference>
<feature type="transmembrane region" description="Helical" evidence="7">
    <location>
        <begin position="192"/>
        <end position="210"/>
    </location>
</feature>
<evidence type="ECO:0000313" key="8">
    <source>
        <dbReference type="EMBL" id="KAK6752393.1"/>
    </source>
</evidence>
<keyword evidence="3 7" id="KW-0812">Transmembrane</keyword>
<evidence type="ECO:0000256" key="5">
    <source>
        <dbReference type="ARBA" id="ARBA00023136"/>
    </source>
</evidence>
<reference evidence="8 9" key="1">
    <citation type="submission" date="2023-08" db="EMBL/GenBank/DDBJ databases">
        <title>A Necator americanus chromosomal reference genome.</title>
        <authorList>
            <person name="Ilik V."/>
            <person name="Petrzelkova K.J."/>
            <person name="Pardy F."/>
            <person name="Fuh T."/>
            <person name="Niatou-Singa F.S."/>
            <person name="Gouil Q."/>
            <person name="Baker L."/>
            <person name="Ritchie M.E."/>
            <person name="Jex A.R."/>
            <person name="Gazzola D."/>
            <person name="Li H."/>
            <person name="Toshio Fujiwara R."/>
            <person name="Zhan B."/>
            <person name="Aroian R.V."/>
            <person name="Pafco B."/>
            <person name="Schwarz E.M."/>
        </authorList>
    </citation>
    <scope>NUCLEOTIDE SEQUENCE [LARGE SCALE GENOMIC DNA]</scope>
    <source>
        <strain evidence="8 9">Aroian</strain>
        <tissue evidence="8">Whole animal</tissue>
    </source>
</reference>
<evidence type="ECO:0000256" key="6">
    <source>
        <dbReference type="SAM" id="MobiDB-lite"/>
    </source>
</evidence>
<evidence type="ECO:0008006" key="10">
    <source>
        <dbReference type="Google" id="ProtNLM"/>
    </source>
</evidence>
<evidence type="ECO:0000256" key="2">
    <source>
        <dbReference type="ARBA" id="ARBA00009172"/>
    </source>
</evidence>
<name>A0ABR1DQE6_NECAM</name>
<comment type="similarity">
    <text evidence="2">Belongs to the unc-93 family.</text>
</comment>
<evidence type="ECO:0000256" key="4">
    <source>
        <dbReference type="ARBA" id="ARBA00022989"/>
    </source>
</evidence>
<accession>A0ABR1DQE6</accession>
<feature type="transmembrane region" description="Helical" evidence="7">
    <location>
        <begin position="58"/>
        <end position="74"/>
    </location>
</feature>
<feature type="transmembrane region" description="Helical" evidence="7">
    <location>
        <begin position="283"/>
        <end position="302"/>
    </location>
</feature>
<protein>
    <recommendedName>
        <fullName evidence="10">Transporter, major facilitator family protein</fullName>
    </recommendedName>
</protein>
<dbReference type="InterPro" id="IPR036259">
    <property type="entry name" value="MFS_trans_sf"/>
</dbReference>
<proteinExistence type="inferred from homology"/>
<feature type="transmembrane region" description="Helical" evidence="7">
    <location>
        <begin position="314"/>
        <end position="333"/>
    </location>
</feature>
<gene>
    <name evidence="8" type="primary">Necator_chrIV.g16972</name>
    <name evidence="8" type="ORF">RB195_003674</name>
</gene>
<dbReference type="InterPro" id="IPR010291">
    <property type="entry name" value="Ion_channel_UNC-93"/>
</dbReference>
<evidence type="ECO:0000313" key="9">
    <source>
        <dbReference type="Proteomes" id="UP001303046"/>
    </source>
</evidence>
<keyword evidence="9" id="KW-1185">Reference proteome</keyword>
<dbReference type="Proteomes" id="UP001303046">
    <property type="component" value="Unassembled WGS sequence"/>
</dbReference>
<keyword evidence="4 7" id="KW-1133">Transmembrane helix</keyword>
<feature type="compositionally biased region" description="Basic and acidic residues" evidence="6">
    <location>
        <begin position="454"/>
        <end position="471"/>
    </location>
</feature>
<keyword evidence="5 7" id="KW-0472">Membrane</keyword>
<dbReference type="PANTHER" id="PTHR23294:SF18">
    <property type="entry name" value="UNC93-LIKE PROTEIN MFSD11"/>
    <property type="match status" value="1"/>
</dbReference>
<feature type="transmembrane region" description="Helical" evidence="7">
    <location>
        <begin position="81"/>
        <end position="100"/>
    </location>
</feature>
<feature type="transmembrane region" description="Helical" evidence="7">
    <location>
        <begin position="141"/>
        <end position="164"/>
    </location>
</feature>
<evidence type="ECO:0000256" key="7">
    <source>
        <dbReference type="SAM" id="Phobius"/>
    </source>
</evidence>
<feature type="transmembrane region" description="Helical" evidence="7">
    <location>
        <begin position="106"/>
        <end position="129"/>
    </location>
</feature>
<feature type="transmembrane region" description="Helical" evidence="7">
    <location>
        <begin position="243"/>
        <end position="263"/>
    </location>
</feature>
<dbReference type="SUPFAM" id="SSF103473">
    <property type="entry name" value="MFS general substrate transporter"/>
    <property type="match status" value="1"/>
</dbReference>
<comment type="subcellular location">
    <subcellularLocation>
        <location evidence="1">Membrane</location>
        <topology evidence="1">Multi-pass membrane protein</topology>
    </subcellularLocation>
</comment>